<dbReference type="OrthoDB" id="9804712at2"/>
<evidence type="ECO:0000259" key="1">
    <source>
        <dbReference type="Pfam" id="PF14827"/>
    </source>
</evidence>
<dbReference type="InterPro" id="IPR029151">
    <property type="entry name" value="Sensor-like_sf"/>
</dbReference>
<keyword evidence="3" id="KW-1185">Reference proteome</keyword>
<accession>A0A845LG51</accession>
<dbReference type="SUPFAM" id="SSF103190">
    <property type="entry name" value="Sensory domain-like"/>
    <property type="match status" value="1"/>
</dbReference>
<comment type="caution">
    <text evidence="2">The sequence shown here is derived from an EMBL/GenBank/DDBJ whole genome shotgun (WGS) entry which is preliminary data.</text>
</comment>
<dbReference type="AlphaFoldDB" id="A0A845LG51"/>
<dbReference type="EMBL" id="WXEX01000007">
    <property type="protein sequence ID" value="MZP43415.1"/>
    <property type="molecule type" value="Genomic_DNA"/>
</dbReference>
<evidence type="ECO:0000313" key="3">
    <source>
        <dbReference type="Proteomes" id="UP000471031"/>
    </source>
</evidence>
<evidence type="ECO:0000313" key="2">
    <source>
        <dbReference type="EMBL" id="MZP43415.1"/>
    </source>
</evidence>
<dbReference type="Proteomes" id="UP000471031">
    <property type="component" value="Unassembled WGS sequence"/>
</dbReference>
<organism evidence="2 3">
    <name type="scientific">Heliomicrobium gestii</name>
    <name type="common">Heliobacterium gestii</name>
    <dbReference type="NCBI Taxonomy" id="2699"/>
    <lineage>
        <taxon>Bacteria</taxon>
        <taxon>Bacillati</taxon>
        <taxon>Bacillota</taxon>
        <taxon>Clostridia</taxon>
        <taxon>Eubacteriales</taxon>
        <taxon>Heliobacteriaceae</taxon>
        <taxon>Heliomicrobium</taxon>
    </lineage>
</organism>
<feature type="domain" description="Double Cache" evidence="1">
    <location>
        <begin position="53"/>
        <end position="296"/>
    </location>
</feature>
<name>A0A845LG51_HELGE</name>
<dbReference type="Pfam" id="PF14827">
    <property type="entry name" value="dCache_3"/>
    <property type="match status" value="1"/>
</dbReference>
<dbReference type="RefSeq" id="WP_161261972.1">
    <property type="nucleotide sequence ID" value="NZ_JAFBDC010000016.1"/>
</dbReference>
<sequence>MHLTIKKKIIIATLLSVLVSTSAIGGLILKSYRDEAKLAGLEQIKIAKENFAHLVESDVNMMSATMNALMENAQLGQLFSQGQRENLYNMASPLYKQLKDRYRITHWYFHTLETENKIFLRVHQPANFGDENKRITYREAIDKKTVASGLELGKTAFALRVVAPYAFQGRMIGYIELGEEIDHFLGTLKKQTGYDYGMVIKKEMLDGQEWAKNREYHNLANNWDALPTTVLVDKTTENEGLFAEPVTIDTLPDEGILLGDVKKGDVQFSKGAFPLYDAGHRKVGAVFVLRDITSAYQAMRFKPLILESRPLIRSFS</sequence>
<dbReference type="InterPro" id="IPR029150">
    <property type="entry name" value="dCache_3"/>
</dbReference>
<proteinExistence type="predicted"/>
<gene>
    <name evidence="2" type="ORF">GTO89_10215</name>
</gene>
<protein>
    <recommendedName>
        <fullName evidence="1">Double Cache domain-containing protein</fullName>
    </recommendedName>
</protein>
<reference evidence="2 3" key="1">
    <citation type="submission" date="2020-01" db="EMBL/GenBank/DDBJ databases">
        <title>Whole genome sequence of Heliobacterium gestii DSM 11169.</title>
        <authorList>
            <person name="Kyndt J.A."/>
            <person name="Meyer T.E."/>
        </authorList>
    </citation>
    <scope>NUCLEOTIDE SEQUENCE [LARGE SCALE GENOMIC DNA]</scope>
    <source>
        <strain evidence="2 3">DSM 11169</strain>
    </source>
</reference>